<dbReference type="Proteomes" id="UP001612741">
    <property type="component" value="Unassembled WGS sequence"/>
</dbReference>
<protein>
    <submittedName>
        <fullName evidence="1">Uncharacterized protein</fullName>
    </submittedName>
</protein>
<organism evidence="1 2">
    <name type="scientific">Nonomuraea typhae</name>
    <dbReference type="NCBI Taxonomy" id="2603600"/>
    <lineage>
        <taxon>Bacteria</taxon>
        <taxon>Bacillati</taxon>
        <taxon>Actinomycetota</taxon>
        <taxon>Actinomycetes</taxon>
        <taxon>Streptosporangiales</taxon>
        <taxon>Streptosporangiaceae</taxon>
        <taxon>Nonomuraea</taxon>
    </lineage>
</organism>
<comment type="caution">
    <text evidence="1">The sequence shown here is derived from an EMBL/GenBank/DDBJ whole genome shotgun (WGS) entry which is preliminary data.</text>
</comment>
<keyword evidence="2" id="KW-1185">Reference proteome</keyword>
<evidence type="ECO:0000313" key="2">
    <source>
        <dbReference type="Proteomes" id="UP001612741"/>
    </source>
</evidence>
<reference evidence="1 2" key="1">
    <citation type="submission" date="2024-10" db="EMBL/GenBank/DDBJ databases">
        <title>The Natural Products Discovery Center: Release of the First 8490 Sequenced Strains for Exploring Actinobacteria Biosynthetic Diversity.</title>
        <authorList>
            <person name="Kalkreuter E."/>
            <person name="Kautsar S.A."/>
            <person name="Yang D."/>
            <person name="Bader C.D."/>
            <person name="Teijaro C.N."/>
            <person name="Fluegel L."/>
            <person name="Davis C.M."/>
            <person name="Simpson J.R."/>
            <person name="Lauterbach L."/>
            <person name="Steele A.D."/>
            <person name="Gui C."/>
            <person name="Meng S."/>
            <person name="Li G."/>
            <person name="Viehrig K."/>
            <person name="Ye F."/>
            <person name="Su P."/>
            <person name="Kiefer A.F."/>
            <person name="Nichols A."/>
            <person name="Cepeda A.J."/>
            <person name="Yan W."/>
            <person name="Fan B."/>
            <person name="Jiang Y."/>
            <person name="Adhikari A."/>
            <person name="Zheng C.-J."/>
            <person name="Schuster L."/>
            <person name="Cowan T.M."/>
            <person name="Smanski M.J."/>
            <person name="Chevrette M.G."/>
            <person name="De Carvalho L.P.S."/>
            <person name="Shen B."/>
        </authorList>
    </citation>
    <scope>NUCLEOTIDE SEQUENCE [LARGE SCALE GENOMIC DNA]</scope>
    <source>
        <strain evidence="1 2">NPDC050545</strain>
    </source>
</reference>
<accession>A0ABW7YPJ4</accession>
<proteinExistence type="predicted"/>
<dbReference type="RefSeq" id="WP_397081023.1">
    <property type="nucleotide sequence ID" value="NZ_JBITGY010000003.1"/>
</dbReference>
<gene>
    <name evidence="1" type="ORF">ACIBG2_10650</name>
</gene>
<evidence type="ECO:0000313" key="1">
    <source>
        <dbReference type="EMBL" id="MFI6497836.1"/>
    </source>
</evidence>
<name>A0ABW7YPJ4_9ACTN</name>
<sequence length="86" mass="8901">MAGHQAGMTALVGLTLGIIVTWSGPPHPKSTNLGYLKEANAANSSPIWGVRAQVSGFVNQADTGSAWFVLINTCSGQAKVPGRSHL</sequence>
<dbReference type="EMBL" id="JBITGY010000003">
    <property type="protein sequence ID" value="MFI6497836.1"/>
    <property type="molecule type" value="Genomic_DNA"/>
</dbReference>